<dbReference type="SUPFAM" id="SSF48452">
    <property type="entry name" value="TPR-like"/>
    <property type="match status" value="2"/>
</dbReference>
<dbReference type="PANTHER" id="PTHR46208:SF1">
    <property type="entry name" value="MITOCHONDRIAL IMPORT RECEPTOR SUBUNIT TOM70"/>
    <property type="match status" value="1"/>
</dbReference>
<dbReference type="InterPro" id="IPR019734">
    <property type="entry name" value="TPR_rpt"/>
</dbReference>
<organism evidence="13 14">
    <name type="scientific">Ambrosiozyma monospora</name>
    <name type="common">Yeast</name>
    <name type="synonym">Endomycopsis monosporus</name>
    <dbReference type="NCBI Taxonomy" id="43982"/>
    <lineage>
        <taxon>Eukaryota</taxon>
        <taxon>Fungi</taxon>
        <taxon>Dikarya</taxon>
        <taxon>Ascomycota</taxon>
        <taxon>Saccharomycotina</taxon>
        <taxon>Pichiomycetes</taxon>
        <taxon>Pichiales</taxon>
        <taxon>Pichiaceae</taxon>
        <taxon>Ambrosiozyma</taxon>
    </lineage>
</organism>
<dbReference type="AlphaFoldDB" id="A0A9W6YV27"/>
<dbReference type="InterPro" id="IPR011990">
    <property type="entry name" value="TPR-like_helical_dom_sf"/>
</dbReference>
<dbReference type="Gene3D" id="1.25.40.10">
    <property type="entry name" value="Tetratricopeptide repeat domain"/>
    <property type="match status" value="2"/>
</dbReference>
<keyword evidence="5 10" id="KW-0802">TPR repeat</keyword>
<feature type="repeat" description="TPR" evidence="10">
    <location>
        <begin position="371"/>
        <end position="404"/>
    </location>
</feature>
<dbReference type="GO" id="GO:0030943">
    <property type="term" value="F:mitochondrion targeting sequence binding"/>
    <property type="evidence" value="ECO:0007669"/>
    <property type="project" value="TreeGrafter"/>
</dbReference>
<keyword evidence="7" id="KW-0496">Mitochondrion</keyword>
<evidence type="ECO:0000256" key="2">
    <source>
        <dbReference type="ARBA" id="ARBA00022692"/>
    </source>
</evidence>
<dbReference type="SMART" id="SM00028">
    <property type="entry name" value="TPR"/>
    <property type="match status" value="8"/>
</dbReference>
<evidence type="ECO:0000256" key="8">
    <source>
        <dbReference type="ARBA" id="ARBA00023136"/>
    </source>
</evidence>
<dbReference type="OrthoDB" id="2942533at2759"/>
<dbReference type="GO" id="GO:0045039">
    <property type="term" value="P:protein insertion into mitochondrial inner membrane"/>
    <property type="evidence" value="ECO:0007669"/>
    <property type="project" value="TreeGrafter"/>
</dbReference>
<proteinExistence type="inferred from homology"/>
<dbReference type="InterPro" id="IPR013105">
    <property type="entry name" value="TPR_2"/>
</dbReference>
<comment type="caution">
    <text evidence="13">The sequence shown here is derived from an EMBL/GenBank/DDBJ whole genome shotgun (WGS) entry which is preliminary data.</text>
</comment>
<feature type="repeat" description="TPR" evidence="10">
    <location>
        <begin position="513"/>
        <end position="546"/>
    </location>
</feature>
<feature type="region of interest" description="Disordered" evidence="11">
    <location>
        <begin position="36"/>
        <end position="66"/>
    </location>
</feature>
<keyword evidence="4" id="KW-1000">Mitochondrion outer membrane</keyword>
<keyword evidence="2 12" id="KW-0812">Transmembrane</keyword>
<evidence type="ECO:0000256" key="12">
    <source>
        <dbReference type="SAM" id="Phobius"/>
    </source>
</evidence>
<evidence type="ECO:0000256" key="7">
    <source>
        <dbReference type="ARBA" id="ARBA00023128"/>
    </source>
</evidence>
<accession>A0A9W6YV27</accession>
<dbReference type="GO" id="GO:0008320">
    <property type="term" value="F:protein transmembrane transporter activity"/>
    <property type="evidence" value="ECO:0007669"/>
    <property type="project" value="TreeGrafter"/>
</dbReference>
<keyword evidence="14" id="KW-1185">Reference proteome</keyword>
<evidence type="ECO:0000256" key="6">
    <source>
        <dbReference type="ARBA" id="ARBA00022989"/>
    </source>
</evidence>
<evidence type="ECO:0000313" key="14">
    <source>
        <dbReference type="Proteomes" id="UP001165063"/>
    </source>
</evidence>
<feature type="compositionally biased region" description="Basic residues" evidence="11">
    <location>
        <begin position="48"/>
        <end position="63"/>
    </location>
</feature>
<keyword evidence="3" id="KW-0677">Repeat</keyword>
<reference evidence="13" key="1">
    <citation type="submission" date="2023-04" db="EMBL/GenBank/DDBJ databases">
        <title>Ambrosiozyma monospora NBRC 1965.</title>
        <authorList>
            <person name="Ichikawa N."/>
            <person name="Sato H."/>
            <person name="Tonouchi N."/>
        </authorList>
    </citation>
    <scope>NUCLEOTIDE SEQUENCE</scope>
    <source>
        <strain evidence="13">NBRC 1965</strain>
    </source>
</reference>
<evidence type="ECO:0000256" key="3">
    <source>
        <dbReference type="ARBA" id="ARBA00022737"/>
    </source>
</evidence>
<keyword evidence="6 12" id="KW-1133">Transmembrane helix</keyword>
<evidence type="ECO:0000313" key="13">
    <source>
        <dbReference type="EMBL" id="GMG22020.1"/>
    </source>
</evidence>
<comment type="subcellular location">
    <subcellularLocation>
        <location evidence="1">Mitochondrion outer membrane</location>
        <topology evidence="1">Single-pass membrane protein</topology>
    </subcellularLocation>
</comment>
<evidence type="ECO:0000256" key="9">
    <source>
        <dbReference type="ARBA" id="ARBA00038030"/>
    </source>
</evidence>
<protein>
    <submittedName>
        <fullName evidence="13">Unnamed protein product</fullName>
    </submittedName>
</protein>
<dbReference type="GO" id="GO:0005741">
    <property type="term" value="C:mitochondrial outer membrane"/>
    <property type="evidence" value="ECO:0007669"/>
    <property type="project" value="UniProtKB-SubCell"/>
</dbReference>
<comment type="similarity">
    <text evidence="9">Belongs to the Tom70 family.</text>
</comment>
<sequence>MSDFSRFVSQHKAALIVSAVVGVTTVAGTVYYLNQQKQLPPTPPPSSKKSKNKRKKQNKKKKAEAKATLYPVDPQTGLPKITDEIVNTLSDEEKSSWALSLKESGNEYFKKKDFETAIAYYTNALQCRIDPVFYANRSACYAALDKDDKVVEDTTEALKINPSYNKCLLRRAHAYENMEKYPDAMFDLTALTIHGGMSDHSNEVMLERVLKKHSLRIDQEEYSNLPKELPSASSLSSFFGAFAPPDIDLDESKYEESTGARFLVQGLNKVDLDTPEAYDEADVLFNQAISKFESDVDADKKMAALAYEYKGAFDFLKTDSENGVIALNKSLELSPRPRAHVILGLIRADKSDAKGANEEFEAAVKLNDSDPDIYYHFGQMFYLVGDLASAQSNFEKAKKLNPNNVYAYIQLACIAYRQGDAAACDELFKEAKLKFPTSPEVPNYYGEILFDRQNFQGAERQFDTAARLQQALPTFNIGCLPLINKSAIYQREGNVDKCVETLEAACELDSKSDVARSTLGQIYLQLQKVDEAIKLFEEACKLSRSVEERTQCISLMEASKMQLKIREDPILSQKVEEILRQAGVVPQA</sequence>
<dbReference type="Proteomes" id="UP001165063">
    <property type="component" value="Unassembled WGS sequence"/>
</dbReference>
<dbReference type="GO" id="GO:0030150">
    <property type="term" value="P:protein import into mitochondrial matrix"/>
    <property type="evidence" value="ECO:0007669"/>
    <property type="project" value="TreeGrafter"/>
</dbReference>
<dbReference type="EMBL" id="BSXU01000885">
    <property type="protein sequence ID" value="GMG22020.1"/>
    <property type="molecule type" value="Genomic_DNA"/>
</dbReference>
<name>A0A9W6YV27_AMBMO</name>
<dbReference type="PROSITE" id="PS50005">
    <property type="entry name" value="TPR"/>
    <property type="match status" value="2"/>
</dbReference>
<feature type="transmembrane region" description="Helical" evidence="12">
    <location>
        <begin position="12"/>
        <end position="33"/>
    </location>
</feature>
<evidence type="ECO:0000256" key="11">
    <source>
        <dbReference type="SAM" id="MobiDB-lite"/>
    </source>
</evidence>
<evidence type="ECO:0000256" key="10">
    <source>
        <dbReference type="PROSITE-ProRule" id="PRU00339"/>
    </source>
</evidence>
<dbReference type="Pfam" id="PF07719">
    <property type="entry name" value="TPR_2"/>
    <property type="match status" value="1"/>
</dbReference>
<gene>
    <name evidence="13" type="ORF">Amon01_000244000</name>
</gene>
<evidence type="ECO:0000256" key="4">
    <source>
        <dbReference type="ARBA" id="ARBA00022787"/>
    </source>
</evidence>
<evidence type="ECO:0000256" key="5">
    <source>
        <dbReference type="ARBA" id="ARBA00022803"/>
    </source>
</evidence>
<keyword evidence="8 12" id="KW-0472">Membrane</keyword>
<dbReference type="Pfam" id="PF13181">
    <property type="entry name" value="TPR_8"/>
    <property type="match status" value="2"/>
</dbReference>
<evidence type="ECO:0000256" key="1">
    <source>
        <dbReference type="ARBA" id="ARBA00004572"/>
    </source>
</evidence>
<dbReference type="PANTHER" id="PTHR46208">
    <property type="entry name" value="MITOCHONDRIAL IMPORT RECEPTOR SUBUNIT TOM70"/>
    <property type="match status" value="1"/>
</dbReference>